<reference evidence="2" key="1">
    <citation type="journal article" date="2019" name="Int. J. Syst. Evol. Microbiol.">
        <title>The Global Catalogue of Microorganisms (GCM) 10K type strain sequencing project: providing services to taxonomists for standard genome sequencing and annotation.</title>
        <authorList>
            <consortium name="The Broad Institute Genomics Platform"/>
            <consortium name="The Broad Institute Genome Sequencing Center for Infectious Disease"/>
            <person name="Wu L."/>
            <person name="Ma J."/>
        </authorList>
    </citation>
    <scope>NUCLEOTIDE SEQUENCE [LARGE SCALE GENOMIC DNA]</scope>
    <source>
        <strain evidence="2">NBRC 112416</strain>
    </source>
</reference>
<sequence length="155" mass="17518">MVESSLAGTKAALHRGRASLARIAENIGPPQVPTMSPYEERRLRHYIDRFNARDFDAIRAMIAEDVQLDLVNRLHLRGKSRVSVYFARYDDMADWSLSLGFVEGRPAILVHDPRAAEAAPTSFMLLEWAEEKVAAIRDFRHARYVLAAARIDPAD</sequence>
<dbReference type="Gene3D" id="3.10.450.50">
    <property type="match status" value="1"/>
</dbReference>
<accession>A0ABQ5W9H2</accession>
<keyword evidence="2" id="KW-1185">Reference proteome</keyword>
<dbReference type="InterPro" id="IPR032710">
    <property type="entry name" value="NTF2-like_dom_sf"/>
</dbReference>
<name>A0ABQ5W9H2_9HYPH</name>
<protein>
    <submittedName>
        <fullName evidence="1">Uncharacterized protein</fullName>
    </submittedName>
</protein>
<evidence type="ECO:0000313" key="1">
    <source>
        <dbReference type="EMBL" id="GLQ56426.1"/>
    </source>
</evidence>
<organism evidence="1 2">
    <name type="scientific">Devosia nitrariae</name>
    <dbReference type="NCBI Taxonomy" id="2071872"/>
    <lineage>
        <taxon>Bacteria</taxon>
        <taxon>Pseudomonadati</taxon>
        <taxon>Pseudomonadota</taxon>
        <taxon>Alphaproteobacteria</taxon>
        <taxon>Hyphomicrobiales</taxon>
        <taxon>Devosiaceae</taxon>
        <taxon>Devosia</taxon>
    </lineage>
</organism>
<proteinExistence type="predicted"/>
<dbReference type="Proteomes" id="UP001156691">
    <property type="component" value="Unassembled WGS sequence"/>
</dbReference>
<evidence type="ECO:0000313" key="2">
    <source>
        <dbReference type="Proteomes" id="UP001156691"/>
    </source>
</evidence>
<gene>
    <name evidence="1" type="ORF">GCM10010862_36850</name>
</gene>
<comment type="caution">
    <text evidence="1">The sequence shown here is derived from an EMBL/GenBank/DDBJ whole genome shotgun (WGS) entry which is preliminary data.</text>
</comment>
<dbReference type="SUPFAM" id="SSF54427">
    <property type="entry name" value="NTF2-like"/>
    <property type="match status" value="1"/>
</dbReference>
<dbReference type="EMBL" id="BSNS01000020">
    <property type="protein sequence ID" value="GLQ56426.1"/>
    <property type="molecule type" value="Genomic_DNA"/>
</dbReference>